<evidence type="ECO:0000256" key="4">
    <source>
        <dbReference type="ARBA" id="ARBA00022917"/>
    </source>
</evidence>
<feature type="domain" description="Translation elongation factor EFTs/EF1B dimerisation" evidence="6">
    <location>
        <begin position="135"/>
        <end position="235"/>
    </location>
</feature>
<comment type="function">
    <text evidence="5">Associates with the EF-Tu.GDP complex and induces the exchange of GDP to GTP. It remains bound to the aminoacyl-tRNA.EF-Tu.GTP complex up to the GTP hydrolysis stage on the ribosome.</text>
</comment>
<evidence type="ECO:0000313" key="7">
    <source>
        <dbReference type="EMBL" id="NLZ24632.1"/>
    </source>
</evidence>
<dbReference type="GO" id="GO:0005737">
    <property type="term" value="C:cytoplasm"/>
    <property type="evidence" value="ECO:0007669"/>
    <property type="project" value="UniProtKB-SubCell"/>
</dbReference>
<keyword evidence="4 5" id="KW-0648">Protein biosynthesis</keyword>
<evidence type="ECO:0000256" key="5">
    <source>
        <dbReference type="HAMAP-Rule" id="MF_00050"/>
    </source>
</evidence>
<evidence type="ECO:0000256" key="3">
    <source>
        <dbReference type="ARBA" id="ARBA00022768"/>
    </source>
</evidence>
<evidence type="ECO:0000259" key="6">
    <source>
        <dbReference type="Pfam" id="PF00889"/>
    </source>
</evidence>
<dbReference type="InterPro" id="IPR014039">
    <property type="entry name" value="Transl_elong_EFTs/EF1B_dimer"/>
</dbReference>
<organism evidence="7 8">
    <name type="scientific">Candidatus Dojkabacteria bacterium</name>
    <dbReference type="NCBI Taxonomy" id="2099670"/>
    <lineage>
        <taxon>Bacteria</taxon>
        <taxon>Candidatus Dojkabacteria</taxon>
    </lineage>
</organism>
<dbReference type="CDD" id="cd14275">
    <property type="entry name" value="UBA_EF-Ts"/>
    <property type="match status" value="1"/>
</dbReference>
<comment type="subcellular location">
    <subcellularLocation>
        <location evidence="5">Cytoplasm</location>
    </subcellularLocation>
</comment>
<dbReference type="InterPro" id="IPR009060">
    <property type="entry name" value="UBA-like_sf"/>
</dbReference>
<sequence length="236" mass="27172">MSTIEDIKILRAKTSAGMALCKEALEKSNGDMEKAIGYINSRSDVISRLHSMTRAKIGHCKLAFEEAGNNFEKAVALIRERGWDDPIERECESNLQGIIDTYIHGQDRKLVSMVEVICKTDFVARNDDFRSFVHELVLQIAAMKPVYISREDIPKEKLDEITELFQKEVESEGKPADMSQKIVEGKLNKFFQEKCLLEQKWFKDESKTIKNLLEENTTKLGEPLEIRRFLIWELGK</sequence>
<comment type="similarity">
    <text evidence="1 5">Belongs to the EF-Ts family.</text>
</comment>
<dbReference type="InterPro" id="IPR036402">
    <property type="entry name" value="EF-Ts_dimer_sf"/>
</dbReference>
<reference evidence="7 8" key="1">
    <citation type="journal article" date="2020" name="Biotechnol. Biofuels">
        <title>New insights from the biogas microbiome by comprehensive genome-resolved metagenomics of nearly 1600 species originating from multiple anaerobic digesters.</title>
        <authorList>
            <person name="Campanaro S."/>
            <person name="Treu L."/>
            <person name="Rodriguez-R L.M."/>
            <person name="Kovalovszki A."/>
            <person name="Ziels R.M."/>
            <person name="Maus I."/>
            <person name="Zhu X."/>
            <person name="Kougias P.G."/>
            <person name="Basile A."/>
            <person name="Luo G."/>
            <person name="Schluter A."/>
            <person name="Konstantinidis K.T."/>
            <person name="Angelidaki I."/>
        </authorList>
    </citation>
    <scope>NUCLEOTIDE SEQUENCE [LARGE SCALE GENOMIC DNA]</scope>
    <source>
        <strain evidence="7">AS19jrsBPTG_9</strain>
    </source>
</reference>
<dbReference type="Gene3D" id="1.10.286.20">
    <property type="match status" value="1"/>
</dbReference>
<dbReference type="HAMAP" id="MF_00050">
    <property type="entry name" value="EF_Ts"/>
    <property type="match status" value="1"/>
</dbReference>
<dbReference type="EMBL" id="JAAZIL010000066">
    <property type="protein sequence ID" value="NLZ24632.1"/>
    <property type="molecule type" value="Genomic_DNA"/>
</dbReference>
<evidence type="ECO:0000313" key="8">
    <source>
        <dbReference type="Proteomes" id="UP000564033"/>
    </source>
</evidence>
<dbReference type="Proteomes" id="UP000564033">
    <property type="component" value="Unassembled WGS sequence"/>
</dbReference>
<dbReference type="Gene3D" id="3.30.479.20">
    <property type="entry name" value="Elongation factor Ts, dimerisation domain"/>
    <property type="match status" value="1"/>
</dbReference>
<dbReference type="SUPFAM" id="SSF54713">
    <property type="entry name" value="Elongation factor Ts (EF-Ts), dimerisation domain"/>
    <property type="match status" value="1"/>
</dbReference>
<dbReference type="PANTHER" id="PTHR11741:SF0">
    <property type="entry name" value="ELONGATION FACTOR TS, MITOCHONDRIAL"/>
    <property type="match status" value="1"/>
</dbReference>
<gene>
    <name evidence="5 7" type="primary">tsf</name>
    <name evidence="7" type="ORF">GX888_02735</name>
</gene>
<comment type="caution">
    <text evidence="7">The sequence shown here is derived from an EMBL/GenBank/DDBJ whole genome shotgun (WGS) entry which is preliminary data.</text>
</comment>
<dbReference type="AlphaFoldDB" id="A0A847VDX5"/>
<accession>A0A847VDX5</accession>
<dbReference type="SUPFAM" id="SSF46934">
    <property type="entry name" value="UBA-like"/>
    <property type="match status" value="2"/>
</dbReference>
<dbReference type="Pfam" id="PF00889">
    <property type="entry name" value="EF_TS"/>
    <property type="match status" value="1"/>
</dbReference>
<protein>
    <recommendedName>
        <fullName evidence="2 5">Elongation factor Ts</fullName>
        <shortName evidence="5">EF-Ts</shortName>
    </recommendedName>
</protein>
<dbReference type="PANTHER" id="PTHR11741">
    <property type="entry name" value="ELONGATION FACTOR TS"/>
    <property type="match status" value="1"/>
</dbReference>
<dbReference type="GO" id="GO:0003746">
    <property type="term" value="F:translation elongation factor activity"/>
    <property type="evidence" value="ECO:0007669"/>
    <property type="project" value="UniProtKB-UniRule"/>
</dbReference>
<keyword evidence="5" id="KW-0963">Cytoplasm</keyword>
<dbReference type="InterPro" id="IPR001816">
    <property type="entry name" value="Transl_elong_EFTs/EF1B"/>
</dbReference>
<proteinExistence type="inferred from homology"/>
<dbReference type="Gene3D" id="1.10.8.10">
    <property type="entry name" value="DNA helicase RuvA subunit, C-terminal domain"/>
    <property type="match status" value="2"/>
</dbReference>
<name>A0A847VDX5_9BACT</name>
<keyword evidence="3 5" id="KW-0251">Elongation factor</keyword>
<comment type="caution">
    <text evidence="5">Lacks conserved residue(s) required for the propagation of feature annotation.</text>
</comment>
<evidence type="ECO:0000256" key="1">
    <source>
        <dbReference type="ARBA" id="ARBA00005532"/>
    </source>
</evidence>
<evidence type="ECO:0000256" key="2">
    <source>
        <dbReference type="ARBA" id="ARBA00016956"/>
    </source>
</evidence>